<comment type="caution">
    <text evidence="1">The sequence shown here is derived from an EMBL/GenBank/DDBJ whole genome shotgun (WGS) entry which is preliminary data.</text>
</comment>
<proteinExistence type="predicted"/>
<dbReference type="STRING" id="857265.WG78_08070"/>
<sequence>MVLPFMIAAGALLTVQLWPTGKSARGLEFWLYSTIAAPGLWLVAFAFRQWWFFAARNNKADYDRMVALRQQVWWAARSKPVCLQALALIGPFGDTPYKLRALAMGTATPARETTQTIDGKHPGDPKQTVKVVRWQQALMETEATRQKRLARALARQLVQTLQEQGIDTRSAVISQVYWSGDTVAWATFRDGLAAAPLILPETTLPWSGMATLDQAFDQLHAQVPSVRRILCAGVSSPAAVTDSPLPAGEVAFAWLLGSDGGVVRMHRSEAVNADQGEAVADACAQVMAYADLAKPPAQAVVLDEDAVEPLQAAQWAAMNFVQAPFFGDPGALAAPAMLTVAALVARQQQSACGWMAADTSGIPVIGVIVPNESPAQT</sequence>
<organism evidence="1 2">
    <name type="scientific">Amantichitinum ursilacus</name>
    <dbReference type="NCBI Taxonomy" id="857265"/>
    <lineage>
        <taxon>Bacteria</taxon>
        <taxon>Pseudomonadati</taxon>
        <taxon>Pseudomonadota</taxon>
        <taxon>Betaproteobacteria</taxon>
        <taxon>Neisseriales</taxon>
        <taxon>Chitinibacteraceae</taxon>
        <taxon>Amantichitinum</taxon>
    </lineage>
</organism>
<dbReference type="PATRIC" id="fig|857265.3.peg.1653"/>
<dbReference type="RefSeq" id="WP_053937274.1">
    <property type="nucleotide sequence ID" value="NZ_LAQT01000005.1"/>
</dbReference>
<dbReference type="Proteomes" id="UP000037939">
    <property type="component" value="Unassembled WGS sequence"/>
</dbReference>
<accession>A0A0N0XL53</accession>
<gene>
    <name evidence="1" type="ORF">WG78_08070</name>
</gene>
<keyword evidence="2" id="KW-1185">Reference proteome</keyword>
<name>A0A0N0XL53_9NEIS</name>
<dbReference type="AlphaFoldDB" id="A0A0N0XL53"/>
<evidence type="ECO:0000313" key="2">
    <source>
        <dbReference type="Proteomes" id="UP000037939"/>
    </source>
</evidence>
<protein>
    <submittedName>
        <fullName evidence="1">Uncharacterized protein</fullName>
    </submittedName>
</protein>
<evidence type="ECO:0000313" key="1">
    <source>
        <dbReference type="EMBL" id="KPC53784.1"/>
    </source>
</evidence>
<dbReference type="EMBL" id="LAQT01000005">
    <property type="protein sequence ID" value="KPC53784.1"/>
    <property type="molecule type" value="Genomic_DNA"/>
</dbReference>
<reference evidence="1 2" key="1">
    <citation type="submission" date="2015-07" db="EMBL/GenBank/DDBJ databases">
        <title>Draft genome sequence of the Amantichitinum ursilacus IGB-41, a new chitin-degrading bacterium.</title>
        <authorList>
            <person name="Kirstahler P."/>
            <person name="Guenther M."/>
            <person name="Grumaz C."/>
            <person name="Rupp S."/>
            <person name="Zibek S."/>
            <person name="Sohn K."/>
        </authorList>
    </citation>
    <scope>NUCLEOTIDE SEQUENCE [LARGE SCALE GENOMIC DNA]</scope>
    <source>
        <strain evidence="1 2">IGB-41</strain>
    </source>
</reference>